<feature type="compositionally biased region" description="Basic residues" evidence="1">
    <location>
        <begin position="121"/>
        <end position="131"/>
    </location>
</feature>
<proteinExistence type="predicted"/>
<dbReference type="EMBL" id="VSSQ01000501">
    <property type="protein sequence ID" value="MPL96238.1"/>
    <property type="molecule type" value="Genomic_DNA"/>
</dbReference>
<organism evidence="2">
    <name type="scientific">bioreactor metagenome</name>
    <dbReference type="NCBI Taxonomy" id="1076179"/>
    <lineage>
        <taxon>unclassified sequences</taxon>
        <taxon>metagenomes</taxon>
        <taxon>ecological metagenomes</taxon>
    </lineage>
</organism>
<evidence type="ECO:0008006" key="3">
    <source>
        <dbReference type="Google" id="ProtNLM"/>
    </source>
</evidence>
<accession>A0A644VXZ4</accession>
<evidence type="ECO:0000256" key="1">
    <source>
        <dbReference type="SAM" id="MobiDB-lite"/>
    </source>
</evidence>
<feature type="compositionally biased region" description="Basic and acidic residues" evidence="1">
    <location>
        <begin position="109"/>
        <end position="120"/>
    </location>
</feature>
<feature type="region of interest" description="Disordered" evidence="1">
    <location>
        <begin position="109"/>
        <end position="131"/>
    </location>
</feature>
<evidence type="ECO:0000313" key="2">
    <source>
        <dbReference type="EMBL" id="MPL96238.1"/>
    </source>
</evidence>
<reference evidence="2" key="1">
    <citation type="submission" date="2019-08" db="EMBL/GenBank/DDBJ databases">
        <authorList>
            <person name="Kucharzyk K."/>
            <person name="Murdoch R.W."/>
            <person name="Higgins S."/>
            <person name="Loffler F."/>
        </authorList>
    </citation>
    <scope>NUCLEOTIDE SEQUENCE</scope>
</reference>
<protein>
    <recommendedName>
        <fullName evidence="3">RNA polymerase alpha subunit C-terminal domain-containing protein</fullName>
    </recommendedName>
</protein>
<name>A0A644VXZ4_9ZZZZ</name>
<comment type="caution">
    <text evidence="2">The sequence shown here is derived from an EMBL/GenBank/DDBJ whole genome shotgun (WGS) entry which is preliminary data.</text>
</comment>
<dbReference type="AlphaFoldDB" id="A0A644VXZ4"/>
<sequence>MIKVFRDNGYYFDDSITDETSGIEDLDLRVADYKYLHSLGFETIGQLLEHDGWYYFNLPRHSLRALEAFFVALDNLGFRLKDASKGKYPDLDNYIMMFRQAEKEEQTAELKRLEREDRAERRRQRKTAALA</sequence>
<gene>
    <name evidence="2" type="ORF">SDC9_42413</name>
</gene>